<dbReference type="PANTHER" id="PTHR31900">
    <property type="entry name" value="F-BOX/RNI SUPERFAMILY PROTEIN-RELATED"/>
    <property type="match status" value="1"/>
</dbReference>
<dbReference type="InterPro" id="IPR006566">
    <property type="entry name" value="FBD"/>
</dbReference>
<feature type="domain" description="FBD" evidence="1">
    <location>
        <begin position="81"/>
        <end position="153"/>
    </location>
</feature>
<name>A0ABD0Z1N7_CARAN</name>
<sequence length="158" mass="18294">MYSTMNTYSTMRIFCLCQVTCCSAINFSRLIELKLFIVSSVYWLEPLILLLHNAPKLKVLILNSNGTDLPLSWSQSSSVPRCLLSQLEIFEWKEFGGRREEKQLVSYILSNSNWLKTAGISPRSSYNDEEKQKIMEDLESMYRVSASSQFLFTDIYCE</sequence>
<proteinExistence type="predicted"/>
<comment type="caution">
    <text evidence="2">The sequence shown here is derived from an EMBL/GenBank/DDBJ whole genome shotgun (WGS) entry which is preliminary data.</text>
</comment>
<keyword evidence="3" id="KW-1185">Reference proteome</keyword>
<dbReference type="AlphaFoldDB" id="A0ABD0Z1N7"/>
<evidence type="ECO:0000313" key="3">
    <source>
        <dbReference type="Proteomes" id="UP001558713"/>
    </source>
</evidence>
<dbReference type="Pfam" id="PF08387">
    <property type="entry name" value="FBD"/>
    <property type="match status" value="1"/>
</dbReference>
<dbReference type="Proteomes" id="UP001558713">
    <property type="component" value="Unassembled WGS sequence"/>
</dbReference>
<reference evidence="2 3" key="1">
    <citation type="submission" date="2024-04" db="EMBL/GenBank/DDBJ databases">
        <title>Genome assembly C_amara_ONT_v2.</title>
        <authorList>
            <person name="Yant L."/>
            <person name="Moore C."/>
            <person name="Slenker M."/>
        </authorList>
    </citation>
    <scope>NUCLEOTIDE SEQUENCE [LARGE SCALE GENOMIC DNA]</scope>
    <source>
        <tissue evidence="2">Leaf</tissue>
    </source>
</reference>
<organism evidence="2 3">
    <name type="scientific">Cardamine amara subsp. amara</name>
    <dbReference type="NCBI Taxonomy" id="228776"/>
    <lineage>
        <taxon>Eukaryota</taxon>
        <taxon>Viridiplantae</taxon>
        <taxon>Streptophyta</taxon>
        <taxon>Embryophyta</taxon>
        <taxon>Tracheophyta</taxon>
        <taxon>Spermatophyta</taxon>
        <taxon>Magnoliopsida</taxon>
        <taxon>eudicotyledons</taxon>
        <taxon>Gunneridae</taxon>
        <taxon>Pentapetalae</taxon>
        <taxon>rosids</taxon>
        <taxon>malvids</taxon>
        <taxon>Brassicales</taxon>
        <taxon>Brassicaceae</taxon>
        <taxon>Cardamineae</taxon>
        <taxon>Cardamine</taxon>
    </lineage>
</organism>
<evidence type="ECO:0000259" key="1">
    <source>
        <dbReference type="SMART" id="SM00579"/>
    </source>
</evidence>
<dbReference type="InterPro" id="IPR050232">
    <property type="entry name" value="FBL13/AtMIF1-like"/>
</dbReference>
<gene>
    <name evidence="2" type="ORF">V5N11_015828</name>
</gene>
<dbReference type="EMBL" id="JBANAX010000939">
    <property type="protein sequence ID" value="KAL1187866.1"/>
    <property type="molecule type" value="Genomic_DNA"/>
</dbReference>
<accession>A0ABD0Z1N7</accession>
<dbReference type="PANTHER" id="PTHR31900:SF34">
    <property type="entry name" value="EMB|CAB62440.1-RELATED"/>
    <property type="match status" value="1"/>
</dbReference>
<dbReference type="SMART" id="SM00579">
    <property type="entry name" value="FBD"/>
    <property type="match status" value="1"/>
</dbReference>
<protein>
    <submittedName>
        <fullName evidence="2">F-box/FBD/LRR-repeat protein</fullName>
    </submittedName>
</protein>
<evidence type="ECO:0000313" key="2">
    <source>
        <dbReference type="EMBL" id="KAL1187866.1"/>
    </source>
</evidence>